<accession>A0A835QGT2</accession>
<sequence>MENKKQYCLGLCYMRTQVLLVSLASFNSQMKLMVSMTWRCVTPVLLYSLFLIIYISLSIFFFFLGLSKSVDVQFSRLDGEAVCFILLPLFEVLLRPNLVVLRIRLFECLPVLRTAGCYIFKSAGCISSVGELYLYIIYKRLKS</sequence>
<keyword evidence="1" id="KW-1133">Transmembrane helix</keyword>
<keyword evidence="1" id="KW-0812">Transmembrane</keyword>
<reference evidence="2 3" key="1">
    <citation type="journal article" date="2020" name="Nat. Food">
        <title>A phased Vanilla planifolia genome enables genetic improvement of flavour and production.</title>
        <authorList>
            <person name="Hasing T."/>
            <person name="Tang H."/>
            <person name="Brym M."/>
            <person name="Khazi F."/>
            <person name="Huang T."/>
            <person name="Chambers A.H."/>
        </authorList>
    </citation>
    <scope>NUCLEOTIDE SEQUENCE [LARGE SCALE GENOMIC DNA]</scope>
    <source>
        <tissue evidence="2">Leaf</tissue>
    </source>
</reference>
<dbReference type="Proteomes" id="UP000639772">
    <property type="component" value="Unassembled WGS sequence"/>
</dbReference>
<organism evidence="2 3">
    <name type="scientific">Vanilla planifolia</name>
    <name type="common">Vanilla</name>
    <dbReference type="NCBI Taxonomy" id="51239"/>
    <lineage>
        <taxon>Eukaryota</taxon>
        <taxon>Viridiplantae</taxon>
        <taxon>Streptophyta</taxon>
        <taxon>Embryophyta</taxon>
        <taxon>Tracheophyta</taxon>
        <taxon>Spermatophyta</taxon>
        <taxon>Magnoliopsida</taxon>
        <taxon>Liliopsida</taxon>
        <taxon>Asparagales</taxon>
        <taxon>Orchidaceae</taxon>
        <taxon>Vanilloideae</taxon>
        <taxon>Vanilleae</taxon>
        <taxon>Vanilla</taxon>
    </lineage>
</organism>
<evidence type="ECO:0000313" key="3">
    <source>
        <dbReference type="Proteomes" id="UP000639772"/>
    </source>
</evidence>
<protein>
    <submittedName>
        <fullName evidence="2">Uncharacterized protein</fullName>
    </submittedName>
</protein>
<feature type="transmembrane region" description="Helical" evidence="1">
    <location>
        <begin position="118"/>
        <end position="138"/>
    </location>
</feature>
<evidence type="ECO:0000256" key="1">
    <source>
        <dbReference type="SAM" id="Phobius"/>
    </source>
</evidence>
<comment type="caution">
    <text evidence="2">The sequence shown here is derived from an EMBL/GenBank/DDBJ whole genome shotgun (WGS) entry which is preliminary data.</text>
</comment>
<evidence type="ECO:0000313" key="2">
    <source>
        <dbReference type="EMBL" id="KAG0471178.1"/>
    </source>
</evidence>
<gene>
    <name evidence="2" type="ORF">HPP92_015724</name>
</gene>
<feature type="transmembrane region" description="Helical" evidence="1">
    <location>
        <begin position="79"/>
        <end position="98"/>
    </location>
</feature>
<keyword evidence="1" id="KW-0472">Membrane</keyword>
<name>A0A835QGT2_VANPL</name>
<feature type="transmembrane region" description="Helical" evidence="1">
    <location>
        <begin position="46"/>
        <end position="67"/>
    </location>
</feature>
<dbReference type="AlphaFoldDB" id="A0A835QGT2"/>
<proteinExistence type="predicted"/>
<dbReference type="EMBL" id="JADCNM010000008">
    <property type="protein sequence ID" value="KAG0471178.1"/>
    <property type="molecule type" value="Genomic_DNA"/>
</dbReference>